<feature type="domain" description="DUF218" evidence="1">
    <location>
        <begin position="76"/>
        <end position="192"/>
    </location>
</feature>
<evidence type="ECO:0000313" key="3">
    <source>
        <dbReference type="Proteomes" id="UP000317685"/>
    </source>
</evidence>
<dbReference type="CDD" id="cd06259">
    <property type="entry name" value="YdcF-like"/>
    <property type="match status" value="1"/>
</dbReference>
<dbReference type="AlphaFoldDB" id="A0A561W0T2"/>
<reference evidence="2 3" key="1">
    <citation type="submission" date="2019-06" db="EMBL/GenBank/DDBJ databases">
        <title>Sequencing the genomes of 1000 actinobacteria strains.</title>
        <authorList>
            <person name="Klenk H.-P."/>
        </authorList>
    </citation>
    <scope>NUCLEOTIDE SEQUENCE [LARGE SCALE GENOMIC DNA]</scope>
    <source>
        <strain evidence="2 3">DSM 45885</strain>
    </source>
</reference>
<dbReference type="Pfam" id="PF02698">
    <property type="entry name" value="DUF218"/>
    <property type="match status" value="1"/>
</dbReference>
<sequence>MTDRDKRHPISLAGMRGRFGVARWYGEHRRFVRRTLFALVVGAVLLAGGTVASVRWVRDTADGHLYSEADVPAAPVALVLGTKVDADGTPSEVLAARLEIARRLFDAGRVSAILVSGDNMNADYNEPEAMQGWLVDRGVPARKVVLDYAGFDTYDSCARARQIFGVRRATVVTQSFHLPRAVALCRRLGIDAQGVGDDSAKQYSLTWRFGSMRENGACLKAALDVLSGREPAHLGRRESGVEDALRDA</sequence>
<name>A0A561W0T2_9ACTN</name>
<comment type="caution">
    <text evidence="2">The sequence shown here is derived from an EMBL/GenBank/DDBJ whole genome shotgun (WGS) entry which is preliminary data.</text>
</comment>
<organism evidence="2 3">
    <name type="scientific">Micromonospora taraxaci</name>
    <dbReference type="NCBI Taxonomy" id="1316803"/>
    <lineage>
        <taxon>Bacteria</taxon>
        <taxon>Bacillati</taxon>
        <taxon>Actinomycetota</taxon>
        <taxon>Actinomycetes</taxon>
        <taxon>Micromonosporales</taxon>
        <taxon>Micromonosporaceae</taxon>
        <taxon>Micromonospora</taxon>
    </lineage>
</organism>
<evidence type="ECO:0000313" key="2">
    <source>
        <dbReference type="EMBL" id="TWG17462.1"/>
    </source>
</evidence>
<dbReference type="PANTHER" id="PTHR30336:SF6">
    <property type="entry name" value="INTEGRAL MEMBRANE PROTEIN"/>
    <property type="match status" value="1"/>
</dbReference>
<accession>A0A561W0T2</accession>
<dbReference type="EMBL" id="VIWZ01000001">
    <property type="protein sequence ID" value="TWG17462.1"/>
    <property type="molecule type" value="Genomic_DNA"/>
</dbReference>
<keyword evidence="3" id="KW-1185">Reference proteome</keyword>
<dbReference type="PANTHER" id="PTHR30336">
    <property type="entry name" value="INNER MEMBRANE PROTEIN, PROBABLE PERMEASE"/>
    <property type="match status" value="1"/>
</dbReference>
<dbReference type="Proteomes" id="UP000317685">
    <property type="component" value="Unassembled WGS sequence"/>
</dbReference>
<dbReference type="InterPro" id="IPR003848">
    <property type="entry name" value="DUF218"/>
</dbReference>
<proteinExistence type="predicted"/>
<protein>
    <submittedName>
        <fullName evidence="2">Vancomycin permeability regulator SanA</fullName>
    </submittedName>
</protein>
<dbReference type="GO" id="GO:0005886">
    <property type="term" value="C:plasma membrane"/>
    <property type="evidence" value="ECO:0007669"/>
    <property type="project" value="TreeGrafter"/>
</dbReference>
<evidence type="ECO:0000259" key="1">
    <source>
        <dbReference type="Pfam" id="PF02698"/>
    </source>
</evidence>
<dbReference type="InterPro" id="IPR051599">
    <property type="entry name" value="Cell_Envelope_Assoc"/>
</dbReference>
<gene>
    <name evidence="2" type="ORF">FHU34_112804</name>
</gene>